<keyword evidence="4 6" id="KW-0472">Membrane</keyword>
<keyword evidence="2 6" id="KW-0812">Transmembrane</keyword>
<dbReference type="Proteomes" id="UP001642502">
    <property type="component" value="Unassembled WGS sequence"/>
</dbReference>
<dbReference type="InterPro" id="IPR008253">
    <property type="entry name" value="Marvel"/>
</dbReference>
<feature type="transmembrane region" description="Helical" evidence="6">
    <location>
        <begin position="57"/>
        <end position="79"/>
    </location>
</feature>
<dbReference type="EMBL" id="CAWUON010000032">
    <property type="protein sequence ID" value="CAK7267919.1"/>
    <property type="molecule type" value="Genomic_DNA"/>
</dbReference>
<evidence type="ECO:0000313" key="8">
    <source>
        <dbReference type="EMBL" id="CAK7267919.1"/>
    </source>
</evidence>
<evidence type="ECO:0000256" key="5">
    <source>
        <dbReference type="SAM" id="MobiDB-lite"/>
    </source>
</evidence>
<feature type="domain" description="MARVEL" evidence="7">
    <location>
        <begin position="28"/>
        <end position="160"/>
    </location>
</feature>
<evidence type="ECO:0000256" key="4">
    <source>
        <dbReference type="ARBA" id="ARBA00023136"/>
    </source>
</evidence>
<evidence type="ECO:0000259" key="7">
    <source>
        <dbReference type="Pfam" id="PF01284"/>
    </source>
</evidence>
<evidence type="ECO:0000256" key="1">
    <source>
        <dbReference type="ARBA" id="ARBA00004141"/>
    </source>
</evidence>
<evidence type="ECO:0000313" key="9">
    <source>
        <dbReference type="Proteomes" id="UP001642502"/>
    </source>
</evidence>
<keyword evidence="9" id="KW-1185">Reference proteome</keyword>
<comment type="subcellular location">
    <subcellularLocation>
        <location evidence="1">Membrane</location>
        <topology evidence="1">Multi-pass membrane protein</topology>
    </subcellularLocation>
</comment>
<dbReference type="PANTHER" id="PTHR37451">
    <property type="entry name" value="MARVEL DOMAIN"/>
    <property type="match status" value="1"/>
</dbReference>
<reference evidence="8 9" key="1">
    <citation type="submission" date="2024-01" db="EMBL/GenBank/DDBJ databases">
        <authorList>
            <person name="Allen C."/>
            <person name="Tagirdzhanova G."/>
        </authorList>
    </citation>
    <scope>NUCLEOTIDE SEQUENCE [LARGE SCALE GENOMIC DNA]</scope>
    <source>
        <strain evidence="8 9">CBS 119000</strain>
    </source>
</reference>
<feature type="transmembrane region" description="Helical" evidence="6">
    <location>
        <begin position="85"/>
        <end position="107"/>
    </location>
</feature>
<gene>
    <name evidence="8" type="ORF">SEPCBS119000_002792</name>
</gene>
<keyword evidence="3 6" id="KW-1133">Transmembrane helix</keyword>
<dbReference type="PANTHER" id="PTHR37451:SF4">
    <property type="entry name" value="MARVEL DOMAIN-CONTAINING PROTEIN"/>
    <property type="match status" value="1"/>
</dbReference>
<protein>
    <recommendedName>
        <fullName evidence="7">MARVEL domain-containing protein</fullName>
    </recommendedName>
</protein>
<proteinExistence type="predicted"/>
<feature type="region of interest" description="Disordered" evidence="5">
    <location>
        <begin position="185"/>
        <end position="206"/>
    </location>
</feature>
<evidence type="ECO:0000256" key="6">
    <source>
        <dbReference type="SAM" id="Phobius"/>
    </source>
</evidence>
<evidence type="ECO:0000256" key="3">
    <source>
        <dbReference type="ARBA" id="ARBA00022989"/>
    </source>
</evidence>
<name>A0ABP0DI43_9PEZI</name>
<dbReference type="Pfam" id="PF01284">
    <property type="entry name" value="MARVEL"/>
    <property type="match status" value="1"/>
</dbReference>
<feature type="transmembrane region" description="Helical" evidence="6">
    <location>
        <begin position="24"/>
        <end position="45"/>
    </location>
</feature>
<accession>A0ABP0DI43</accession>
<evidence type="ECO:0000256" key="2">
    <source>
        <dbReference type="ARBA" id="ARBA00022692"/>
    </source>
</evidence>
<organism evidence="8 9">
    <name type="scientific">Sporothrix epigloea</name>
    <dbReference type="NCBI Taxonomy" id="1892477"/>
    <lineage>
        <taxon>Eukaryota</taxon>
        <taxon>Fungi</taxon>
        <taxon>Dikarya</taxon>
        <taxon>Ascomycota</taxon>
        <taxon>Pezizomycotina</taxon>
        <taxon>Sordariomycetes</taxon>
        <taxon>Sordariomycetidae</taxon>
        <taxon>Ophiostomatales</taxon>
        <taxon>Ophiostomataceae</taxon>
        <taxon>Sporothrix</taxon>
    </lineage>
</organism>
<sequence length="240" mass="25615">MFGIGEGSAARPAGREHFPIYPYYFLYLRYAQLVLSVVILGLDAYGLSILSFSGDGLMIFVVIVALIAIVYNLVANLAVPHIYNYWAVLGLDAFLTLFWLISFSLLASQVSPFLGNHTYCDYGYCFDYGLHGQSLVYAQCLAAASGLGALNFLLFGASTAINGLALYEHRRQGLHSIAGKPASAPTGLDAAEKADAPATAGDVAMQPVAESPAVQDPYYQQQQQQYYAAAPAAAPAPTAP</sequence>
<comment type="caution">
    <text evidence="8">The sequence shown here is derived from an EMBL/GenBank/DDBJ whole genome shotgun (WGS) entry which is preliminary data.</text>
</comment>